<gene>
    <name evidence="10" type="ORF">A2226_04035</name>
</gene>
<dbReference type="Gene3D" id="3.60.90.10">
    <property type="entry name" value="S-adenosylmethionine decarboxylase"/>
    <property type="match status" value="1"/>
</dbReference>
<keyword evidence="5" id="KW-0620">Polyamine biosynthesis</keyword>
<evidence type="ECO:0000256" key="9">
    <source>
        <dbReference type="ARBA" id="ARBA00023317"/>
    </source>
</evidence>
<evidence type="ECO:0000256" key="7">
    <source>
        <dbReference type="ARBA" id="ARBA00023239"/>
    </source>
</evidence>
<dbReference type="InterPro" id="IPR016067">
    <property type="entry name" value="S-AdoMet_deCO2ase_core"/>
</dbReference>
<evidence type="ECO:0000256" key="3">
    <source>
        <dbReference type="ARBA" id="ARBA00022813"/>
    </source>
</evidence>
<keyword evidence="7" id="KW-0456">Lyase</keyword>
<evidence type="ECO:0000256" key="4">
    <source>
        <dbReference type="ARBA" id="ARBA00023066"/>
    </source>
</evidence>
<evidence type="ECO:0000256" key="2">
    <source>
        <dbReference type="ARBA" id="ARBA00022793"/>
    </source>
</evidence>
<name>A0A1G2Q3R6_9BACT</name>
<protein>
    <recommendedName>
        <fullName evidence="12">S-adenosylmethionine decarboxylase</fullName>
    </recommendedName>
</protein>
<evidence type="ECO:0008006" key="12">
    <source>
        <dbReference type="Google" id="ProtNLM"/>
    </source>
</evidence>
<dbReference type="GO" id="GO:0008295">
    <property type="term" value="P:spermidine biosynthetic process"/>
    <property type="evidence" value="ECO:0007669"/>
    <property type="project" value="UniProtKB-KW"/>
</dbReference>
<keyword evidence="8" id="KW-0704">Schiff base</keyword>
<evidence type="ECO:0000313" key="10">
    <source>
        <dbReference type="EMBL" id="OHA55223.1"/>
    </source>
</evidence>
<evidence type="ECO:0000256" key="8">
    <source>
        <dbReference type="ARBA" id="ARBA00023270"/>
    </source>
</evidence>
<dbReference type="SUPFAM" id="SSF56276">
    <property type="entry name" value="S-adenosylmethionine decarboxylase"/>
    <property type="match status" value="1"/>
</dbReference>
<keyword evidence="3" id="KW-0068">Autocatalytic cleavage</keyword>
<evidence type="ECO:0000256" key="6">
    <source>
        <dbReference type="ARBA" id="ARBA00023145"/>
    </source>
</evidence>
<dbReference type="EMBL" id="MHTB01000020">
    <property type="protein sequence ID" value="OHA55223.1"/>
    <property type="molecule type" value="Genomic_DNA"/>
</dbReference>
<reference evidence="10 11" key="1">
    <citation type="journal article" date="2016" name="Nat. Commun.">
        <title>Thousands of microbial genomes shed light on interconnected biogeochemical processes in an aquifer system.</title>
        <authorList>
            <person name="Anantharaman K."/>
            <person name="Brown C.T."/>
            <person name="Hug L.A."/>
            <person name="Sharon I."/>
            <person name="Castelle C.J."/>
            <person name="Probst A.J."/>
            <person name="Thomas B.C."/>
            <person name="Singh A."/>
            <person name="Wilkins M.J."/>
            <person name="Karaoz U."/>
            <person name="Brodie E.L."/>
            <person name="Williams K.H."/>
            <person name="Hubbard S.S."/>
            <person name="Banfield J.F."/>
        </authorList>
    </citation>
    <scope>NUCLEOTIDE SEQUENCE [LARGE SCALE GENOMIC DNA]</scope>
</reference>
<keyword evidence="4" id="KW-0745">Spermidine biosynthesis</keyword>
<comment type="cofactor">
    <cofactor evidence="1">
        <name>pyruvate</name>
        <dbReference type="ChEBI" id="CHEBI:15361"/>
    </cofactor>
</comment>
<dbReference type="GO" id="GO:0004014">
    <property type="term" value="F:adenosylmethionine decarboxylase activity"/>
    <property type="evidence" value="ECO:0007669"/>
    <property type="project" value="InterPro"/>
</dbReference>
<accession>A0A1G2Q3R6</accession>
<evidence type="ECO:0000313" key="11">
    <source>
        <dbReference type="Proteomes" id="UP000178936"/>
    </source>
</evidence>
<keyword evidence="6" id="KW-0865">Zymogen</keyword>
<keyword evidence="2" id="KW-0210">Decarboxylase</keyword>
<sequence length="132" mass="15535">MKKNKYKMLTKSYGKELVLDLYNCNSKKFNRKEIARYFRELCDLIEMQRDDMHFWDDVGVPKKDRVTLPHLVGTSAIQFIMTSNVTIHTLDILKRVYLNIFSCKDFDAKIAAEFSRKFFGGKIVTSKVVIRK</sequence>
<comment type="caution">
    <text evidence="10">The sequence shown here is derived from an EMBL/GenBank/DDBJ whole genome shotgun (WGS) entry which is preliminary data.</text>
</comment>
<evidence type="ECO:0000256" key="1">
    <source>
        <dbReference type="ARBA" id="ARBA00001928"/>
    </source>
</evidence>
<dbReference type="AlphaFoldDB" id="A0A1G2Q3R6"/>
<dbReference type="InterPro" id="IPR003826">
    <property type="entry name" value="AdoMetDC_fam_prok"/>
</dbReference>
<evidence type="ECO:0000256" key="5">
    <source>
        <dbReference type="ARBA" id="ARBA00023115"/>
    </source>
</evidence>
<dbReference type="Pfam" id="PF02675">
    <property type="entry name" value="AdoMet_dc"/>
    <property type="match status" value="1"/>
</dbReference>
<dbReference type="Proteomes" id="UP000178936">
    <property type="component" value="Unassembled WGS sequence"/>
</dbReference>
<organism evidence="10 11">
    <name type="scientific">Candidatus Veblenbacteria bacterium RIFOXYA2_FULL_43_9</name>
    <dbReference type="NCBI Taxonomy" id="1802425"/>
    <lineage>
        <taxon>Bacteria</taxon>
        <taxon>Candidatus Vebleniibacteriota</taxon>
    </lineage>
</organism>
<keyword evidence="9" id="KW-0670">Pyruvate</keyword>
<proteinExistence type="predicted"/>